<sequence length="129" mass="14826">THWGCEHVKEMLDFLIDRLSEMGKGNFKAQVWNQVVAHMRSKFPLTEGEGERTAELCKSKFSQLSNDFVIVQGLKNASGFHFSDKDGACITMETESVWQTYTKNHKGSSRFHDKGFAFYDEMQQLVPQK</sequence>
<dbReference type="OrthoDB" id="2671340at2759"/>
<dbReference type="HOGENOM" id="CLU_082499_2_0_1"/>
<dbReference type="PANTHER" id="PTHR46929">
    <property type="entry name" value="EXPRESSED PROTEIN"/>
    <property type="match status" value="1"/>
</dbReference>
<dbReference type="EMBL" id="KN822096">
    <property type="protein sequence ID" value="KIM57748.1"/>
    <property type="molecule type" value="Genomic_DNA"/>
</dbReference>
<accession>A0A0C2Z6Y3</accession>
<organism evidence="2 3">
    <name type="scientific">Scleroderma citrinum Foug A</name>
    <dbReference type="NCBI Taxonomy" id="1036808"/>
    <lineage>
        <taxon>Eukaryota</taxon>
        <taxon>Fungi</taxon>
        <taxon>Dikarya</taxon>
        <taxon>Basidiomycota</taxon>
        <taxon>Agaricomycotina</taxon>
        <taxon>Agaricomycetes</taxon>
        <taxon>Agaricomycetidae</taxon>
        <taxon>Boletales</taxon>
        <taxon>Sclerodermatineae</taxon>
        <taxon>Sclerodermataceae</taxon>
        <taxon>Scleroderma</taxon>
    </lineage>
</organism>
<keyword evidence="3" id="KW-1185">Reference proteome</keyword>
<feature type="non-terminal residue" evidence="2">
    <location>
        <position position="1"/>
    </location>
</feature>
<evidence type="ECO:0000259" key="1">
    <source>
        <dbReference type="Pfam" id="PF12776"/>
    </source>
</evidence>
<reference evidence="3" key="2">
    <citation type="submission" date="2015-01" db="EMBL/GenBank/DDBJ databases">
        <title>Evolutionary Origins and Diversification of the Mycorrhizal Mutualists.</title>
        <authorList>
            <consortium name="DOE Joint Genome Institute"/>
            <consortium name="Mycorrhizal Genomics Consortium"/>
            <person name="Kohler A."/>
            <person name="Kuo A."/>
            <person name="Nagy L.G."/>
            <person name="Floudas D."/>
            <person name="Copeland A."/>
            <person name="Barry K.W."/>
            <person name="Cichocki N."/>
            <person name="Veneault-Fourrey C."/>
            <person name="LaButti K."/>
            <person name="Lindquist E.A."/>
            <person name="Lipzen A."/>
            <person name="Lundell T."/>
            <person name="Morin E."/>
            <person name="Murat C."/>
            <person name="Riley R."/>
            <person name="Ohm R."/>
            <person name="Sun H."/>
            <person name="Tunlid A."/>
            <person name="Henrissat B."/>
            <person name="Grigoriev I.V."/>
            <person name="Hibbett D.S."/>
            <person name="Martin F."/>
        </authorList>
    </citation>
    <scope>NUCLEOTIDE SEQUENCE [LARGE SCALE GENOMIC DNA]</scope>
    <source>
        <strain evidence="3">Foug A</strain>
    </source>
</reference>
<protein>
    <recommendedName>
        <fullName evidence="1">Myb/SANT-like domain-containing protein</fullName>
    </recommendedName>
</protein>
<dbReference type="Pfam" id="PF12776">
    <property type="entry name" value="Myb_DNA-bind_3"/>
    <property type="match status" value="1"/>
</dbReference>
<dbReference type="AlphaFoldDB" id="A0A0C2Z6Y3"/>
<feature type="non-terminal residue" evidence="2">
    <location>
        <position position="129"/>
    </location>
</feature>
<dbReference type="Proteomes" id="UP000053989">
    <property type="component" value="Unassembled WGS sequence"/>
</dbReference>
<evidence type="ECO:0000313" key="2">
    <source>
        <dbReference type="EMBL" id="KIM57748.1"/>
    </source>
</evidence>
<dbReference type="STRING" id="1036808.A0A0C2Z6Y3"/>
<gene>
    <name evidence="2" type="ORF">SCLCIDRAFT_45404</name>
</gene>
<feature type="domain" description="Myb/SANT-like" evidence="1">
    <location>
        <begin position="3"/>
        <end position="101"/>
    </location>
</feature>
<dbReference type="InterPro" id="IPR024752">
    <property type="entry name" value="Myb/SANT-like_dom"/>
</dbReference>
<evidence type="ECO:0000313" key="3">
    <source>
        <dbReference type="Proteomes" id="UP000053989"/>
    </source>
</evidence>
<proteinExistence type="predicted"/>
<dbReference type="InParanoid" id="A0A0C2Z6Y3"/>
<reference evidence="2 3" key="1">
    <citation type="submission" date="2014-04" db="EMBL/GenBank/DDBJ databases">
        <authorList>
            <consortium name="DOE Joint Genome Institute"/>
            <person name="Kuo A."/>
            <person name="Kohler A."/>
            <person name="Nagy L.G."/>
            <person name="Floudas D."/>
            <person name="Copeland A."/>
            <person name="Barry K.W."/>
            <person name="Cichocki N."/>
            <person name="Veneault-Fourrey C."/>
            <person name="LaButti K."/>
            <person name="Lindquist E.A."/>
            <person name="Lipzen A."/>
            <person name="Lundell T."/>
            <person name="Morin E."/>
            <person name="Murat C."/>
            <person name="Sun H."/>
            <person name="Tunlid A."/>
            <person name="Henrissat B."/>
            <person name="Grigoriev I.V."/>
            <person name="Hibbett D.S."/>
            <person name="Martin F."/>
            <person name="Nordberg H.P."/>
            <person name="Cantor M.N."/>
            <person name="Hua S.X."/>
        </authorList>
    </citation>
    <scope>NUCLEOTIDE SEQUENCE [LARGE SCALE GENOMIC DNA]</scope>
    <source>
        <strain evidence="2 3">Foug A</strain>
    </source>
</reference>
<name>A0A0C2Z6Y3_9AGAM</name>
<dbReference type="PANTHER" id="PTHR46929:SF3">
    <property type="entry name" value="MYB_SANT-LIKE DOMAIN-CONTAINING PROTEIN"/>
    <property type="match status" value="1"/>
</dbReference>